<evidence type="ECO:0000313" key="2">
    <source>
        <dbReference type="EMBL" id="BCB79594.1"/>
    </source>
</evidence>
<name>A0A6F8Y0G8_9ACTN</name>
<gene>
    <name evidence="2" type="ORF">Pflav_060040</name>
</gene>
<dbReference type="EMBL" id="AP022870">
    <property type="protein sequence ID" value="BCB79594.1"/>
    <property type="molecule type" value="Genomic_DNA"/>
</dbReference>
<evidence type="ECO:0000313" key="3">
    <source>
        <dbReference type="Proteomes" id="UP000502508"/>
    </source>
</evidence>
<dbReference type="KEGG" id="pfla:Pflav_060040"/>
<protein>
    <submittedName>
        <fullName evidence="2">Uncharacterized protein</fullName>
    </submittedName>
</protein>
<organism evidence="2 3">
    <name type="scientific">Phytohabitans flavus</name>
    <dbReference type="NCBI Taxonomy" id="1076124"/>
    <lineage>
        <taxon>Bacteria</taxon>
        <taxon>Bacillati</taxon>
        <taxon>Actinomycetota</taxon>
        <taxon>Actinomycetes</taxon>
        <taxon>Micromonosporales</taxon>
        <taxon>Micromonosporaceae</taxon>
    </lineage>
</organism>
<keyword evidence="3" id="KW-1185">Reference proteome</keyword>
<dbReference type="AlphaFoldDB" id="A0A6F8Y0G8"/>
<reference evidence="2 3" key="2">
    <citation type="submission" date="2020-03" db="EMBL/GenBank/DDBJ databases">
        <authorList>
            <person name="Ichikawa N."/>
            <person name="Kimura A."/>
            <person name="Kitahashi Y."/>
            <person name="Uohara A."/>
        </authorList>
    </citation>
    <scope>NUCLEOTIDE SEQUENCE [LARGE SCALE GENOMIC DNA]</scope>
    <source>
        <strain evidence="2 3">NBRC 107702</strain>
    </source>
</reference>
<proteinExistence type="predicted"/>
<reference evidence="2 3" key="1">
    <citation type="submission" date="2020-03" db="EMBL/GenBank/DDBJ databases">
        <title>Whole genome shotgun sequence of Phytohabitans flavus NBRC 107702.</title>
        <authorList>
            <person name="Komaki H."/>
            <person name="Tamura T."/>
        </authorList>
    </citation>
    <scope>NUCLEOTIDE SEQUENCE [LARGE SCALE GENOMIC DNA]</scope>
    <source>
        <strain evidence="2 3">NBRC 107702</strain>
    </source>
</reference>
<evidence type="ECO:0000256" key="1">
    <source>
        <dbReference type="SAM" id="MobiDB-lite"/>
    </source>
</evidence>
<sequence>MAFGPAPGAKMDREGRRAAVHGKPVSRCQRLQRAAQEQVCAAVEPESTQVEPPLCHGL</sequence>
<accession>A0A6F8Y0G8</accession>
<feature type="region of interest" description="Disordered" evidence="1">
    <location>
        <begin position="1"/>
        <end position="24"/>
    </location>
</feature>
<dbReference type="Proteomes" id="UP000502508">
    <property type="component" value="Chromosome"/>
</dbReference>